<dbReference type="OrthoDB" id="9767517at2"/>
<keyword evidence="5" id="KW-1185">Reference proteome</keyword>
<dbReference type="RefSeq" id="WP_155315503.1">
    <property type="nucleotide sequence ID" value="NZ_AP021874.1"/>
</dbReference>
<dbReference type="FunFam" id="3.40.50.2000:FF:000119">
    <property type="entry name" value="Glycosyl transferase group 1"/>
    <property type="match status" value="1"/>
</dbReference>
<dbReference type="Proteomes" id="UP000427906">
    <property type="component" value="Chromosome"/>
</dbReference>
<evidence type="ECO:0000313" key="4">
    <source>
        <dbReference type="EMBL" id="BBO67217.1"/>
    </source>
</evidence>
<dbReference type="GO" id="GO:0016757">
    <property type="term" value="F:glycosyltransferase activity"/>
    <property type="evidence" value="ECO:0007669"/>
    <property type="project" value="InterPro"/>
</dbReference>
<dbReference type="Pfam" id="PF00534">
    <property type="entry name" value="Glycos_transf_1"/>
    <property type="match status" value="1"/>
</dbReference>
<dbReference type="EMBL" id="AP021874">
    <property type="protein sequence ID" value="BBO67217.1"/>
    <property type="molecule type" value="Genomic_DNA"/>
</dbReference>
<evidence type="ECO:0000259" key="3">
    <source>
        <dbReference type="Pfam" id="PF13439"/>
    </source>
</evidence>
<proteinExistence type="predicted"/>
<dbReference type="InterPro" id="IPR028098">
    <property type="entry name" value="Glyco_trans_4-like_N"/>
</dbReference>
<feature type="domain" description="Glycosyl transferase family 1" evidence="2">
    <location>
        <begin position="242"/>
        <end position="402"/>
    </location>
</feature>
<dbReference type="Pfam" id="PF13439">
    <property type="entry name" value="Glyco_transf_4"/>
    <property type="match status" value="1"/>
</dbReference>
<dbReference type="Gene3D" id="3.40.50.2000">
    <property type="entry name" value="Glycogen Phosphorylase B"/>
    <property type="match status" value="2"/>
</dbReference>
<dbReference type="CDD" id="cd03809">
    <property type="entry name" value="GT4_MtfB-like"/>
    <property type="match status" value="1"/>
</dbReference>
<dbReference type="PANTHER" id="PTHR46401">
    <property type="entry name" value="GLYCOSYLTRANSFERASE WBBK-RELATED"/>
    <property type="match status" value="1"/>
</dbReference>
<accession>A0A5K7YRE7</accession>
<sequence>MKYFNNKNQTIINVALEVSTVGIGLAENKNGKNMTGLFRVNTELTKALLDFSDVNFYLSFFTYPHGTQWGKSYFENKGYKIDCFSRNSSLENFFYQSINKLENFPKKSSIMRIGSRIFKICKNDSMSKDIDIFHSLYYPIPEFIKTKKIKRFRTIHDLAPLVVPRFFKRSHRRSFLKSIQKISKNKDLFFAVSQNTKNDLRYHLNIPEKHIFVTPLAACPFKFKPVKDKFKISELLKYLNIPGNPYFLSIATLEPRKNLNYTVQAFKKFLQLSKSNSQAKLLLVGRKGWLIDKLINEIYTDPMLKDKVILTGFVKDWMLSPLISGAVGFLYPSLYEGFGLPVLEAMQCGVPVITSKVSSLPEVAGNSGILVDPLDIDEMINAMDKIFNDESLRKNLAKSGIERAKKFSWEKCARQIIAGYQTALN</sequence>
<gene>
    <name evidence="4" type="ORF">DSCA_11470</name>
</gene>
<feature type="domain" description="Glycosyltransferase subfamily 4-like N-terminal" evidence="3">
    <location>
        <begin position="76"/>
        <end position="215"/>
    </location>
</feature>
<reference evidence="4 5" key="1">
    <citation type="submission" date="2019-11" db="EMBL/GenBank/DDBJ databases">
        <title>Comparative genomics of hydrocarbon-degrading Desulfosarcina strains.</title>
        <authorList>
            <person name="Watanabe M."/>
            <person name="Kojima H."/>
            <person name="Fukui M."/>
        </authorList>
    </citation>
    <scope>NUCLEOTIDE SEQUENCE [LARGE SCALE GENOMIC DNA]</scope>
    <source>
        <strain evidence="4 5">PL12</strain>
    </source>
</reference>
<dbReference type="InterPro" id="IPR001296">
    <property type="entry name" value="Glyco_trans_1"/>
</dbReference>
<evidence type="ECO:0000313" key="5">
    <source>
        <dbReference type="Proteomes" id="UP000427906"/>
    </source>
</evidence>
<name>A0A5K7YRE7_9BACT</name>
<evidence type="ECO:0000256" key="1">
    <source>
        <dbReference type="ARBA" id="ARBA00022679"/>
    </source>
</evidence>
<dbReference type="AlphaFoldDB" id="A0A5K7YRE7"/>
<dbReference type="KEGG" id="dalk:DSCA_11470"/>
<organism evidence="4 5">
    <name type="scientific">Desulfosarcina alkanivorans</name>
    <dbReference type="NCBI Taxonomy" id="571177"/>
    <lineage>
        <taxon>Bacteria</taxon>
        <taxon>Pseudomonadati</taxon>
        <taxon>Thermodesulfobacteriota</taxon>
        <taxon>Desulfobacteria</taxon>
        <taxon>Desulfobacterales</taxon>
        <taxon>Desulfosarcinaceae</taxon>
        <taxon>Desulfosarcina</taxon>
    </lineage>
</organism>
<evidence type="ECO:0000259" key="2">
    <source>
        <dbReference type="Pfam" id="PF00534"/>
    </source>
</evidence>
<dbReference type="PANTHER" id="PTHR46401:SF2">
    <property type="entry name" value="GLYCOSYLTRANSFERASE WBBK-RELATED"/>
    <property type="match status" value="1"/>
</dbReference>
<protein>
    <submittedName>
        <fullName evidence="4">Uncharacterized protein</fullName>
    </submittedName>
</protein>
<keyword evidence="1" id="KW-0808">Transferase</keyword>
<dbReference type="GO" id="GO:0009103">
    <property type="term" value="P:lipopolysaccharide biosynthetic process"/>
    <property type="evidence" value="ECO:0007669"/>
    <property type="project" value="TreeGrafter"/>
</dbReference>
<dbReference type="SUPFAM" id="SSF53756">
    <property type="entry name" value="UDP-Glycosyltransferase/glycogen phosphorylase"/>
    <property type="match status" value="1"/>
</dbReference>